<dbReference type="InterPro" id="IPR038071">
    <property type="entry name" value="UROD/MetE-like_sf"/>
</dbReference>
<protein>
    <recommendedName>
        <fullName evidence="1">Uroporphyrinogen decarboxylase (URO-D) domain-containing protein</fullName>
    </recommendedName>
</protein>
<comment type="caution">
    <text evidence="2">The sequence shown here is derived from an EMBL/GenBank/DDBJ whole genome shotgun (WGS) entry which is preliminary data.</text>
</comment>
<dbReference type="PANTHER" id="PTHR47099:SF1">
    <property type="entry name" value="METHYLCOBAMIDE:COM METHYLTRANSFERASE MTBA"/>
    <property type="match status" value="1"/>
</dbReference>
<name>A0A2M7SA60_9BACT</name>
<dbReference type="Gene3D" id="3.20.20.210">
    <property type="match status" value="1"/>
</dbReference>
<dbReference type="InterPro" id="IPR052024">
    <property type="entry name" value="Methanogen_methyltrans"/>
</dbReference>
<dbReference type="Pfam" id="PF01208">
    <property type="entry name" value="URO-D"/>
    <property type="match status" value="1"/>
</dbReference>
<dbReference type="GO" id="GO:0006779">
    <property type="term" value="P:porphyrin-containing compound biosynthetic process"/>
    <property type="evidence" value="ECO:0007669"/>
    <property type="project" value="InterPro"/>
</dbReference>
<evidence type="ECO:0000313" key="2">
    <source>
        <dbReference type="EMBL" id="PIZ16404.1"/>
    </source>
</evidence>
<accession>A0A2M7SA60</accession>
<dbReference type="AlphaFoldDB" id="A0A2M7SA60"/>
<dbReference type="InterPro" id="IPR000257">
    <property type="entry name" value="Uroporphyrinogen_deCOase"/>
</dbReference>
<evidence type="ECO:0000259" key="1">
    <source>
        <dbReference type="Pfam" id="PF01208"/>
    </source>
</evidence>
<dbReference type="Proteomes" id="UP000229307">
    <property type="component" value="Unassembled WGS sequence"/>
</dbReference>
<feature type="domain" description="Uroporphyrinogen decarboxylase (URO-D)" evidence="1">
    <location>
        <begin position="157"/>
        <end position="338"/>
    </location>
</feature>
<reference evidence="3" key="1">
    <citation type="submission" date="2017-09" db="EMBL/GenBank/DDBJ databases">
        <title>Depth-based differentiation of microbial function through sediment-hosted aquifers and enrichment of novel symbionts in the deep terrestrial subsurface.</title>
        <authorList>
            <person name="Probst A.J."/>
            <person name="Ladd B."/>
            <person name="Jarett J.K."/>
            <person name="Geller-Mcgrath D.E."/>
            <person name="Sieber C.M.K."/>
            <person name="Emerson J.B."/>
            <person name="Anantharaman K."/>
            <person name="Thomas B.C."/>
            <person name="Malmstrom R."/>
            <person name="Stieglmeier M."/>
            <person name="Klingl A."/>
            <person name="Woyke T."/>
            <person name="Ryan C.M."/>
            <person name="Banfield J.F."/>
        </authorList>
    </citation>
    <scope>NUCLEOTIDE SEQUENCE [LARGE SCALE GENOMIC DNA]</scope>
</reference>
<evidence type="ECO:0000313" key="3">
    <source>
        <dbReference type="Proteomes" id="UP000229307"/>
    </source>
</evidence>
<sequence length="342" mass="39139">MSYERGWAALNLKMPDTIPHTEYCSHPGLVRHITGIDPNVDGSAWRKFMEITDYDILWYSNDGPEWKGRLTNMGHAVFAEGGTDYNSDIQCPFKTPEDVLDFDPVKEYGVPDIDERAKFFTDIWKAEQGASPFLVCPGGYYRTVVSACIAAFGWEMFLSAAPLDYEKFGRVLDGFAEITMANVKAWAKTDIKFFIQHDDMVWTEGAIFHPEWYRKYVFPKYKKFWKVLKDAGKIVLFCSDGNFTEFVDDIAGAGADGFIFEPLTDLKYIVEKYGKTKVIVGNIDTRALTFGTKEAVKAEVERCYDLGRKCPGYFFAVGNHIPHNIPLENALYYLELIRDRRR</sequence>
<dbReference type="EMBL" id="PFMR01000189">
    <property type="protein sequence ID" value="PIZ16404.1"/>
    <property type="molecule type" value="Genomic_DNA"/>
</dbReference>
<dbReference type="PANTHER" id="PTHR47099">
    <property type="entry name" value="METHYLCOBAMIDE:COM METHYLTRANSFERASE MTBA"/>
    <property type="match status" value="1"/>
</dbReference>
<organism evidence="2 3">
    <name type="scientific">Candidatus Desantisbacteria bacterium CG_4_10_14_0_8_um_filter_48_22</name>
    <dbReference type="NCBI Taxonomy" id="1974543"/>
    <lineage>
        <taxon>Bacteria</taxon>
        <taxon>Candidatus Desantisiibacteriota</taxon>
    </lineage>
</organism>
<gene>
    <name evidence="2" type="ORF">COY52_07100</name>
</gene>
<dbReference type="GO" id="GO:0004853">
    <property type="term" value="F:uroporphyrinogen decarboxylase activity"/>
    <property type="evidence" value="ECO:0007669"/>
    <property type="project" value="InterPro"/>
</dbReference>
<proteinExistence type="predicted"/>
<dbReference type="SUPFAM" id="SSF51726">
    <property type="entry name" value="UROD/MetE-like"/>
    <property type="match status" value="1"/>
</dbReference>